<reference evidence="1 2" key="1">
    <citation type="submission" date="2015-04" db="EMBL/GenBank/DDBJ databases">
        <title>The draft genome sequence of Erythrobacter luteus KA37.</title>
        <authorList>
            <person name="Zhuang L."/>
            <person name="Liu Y."/>
            <person name="Shao Z."/>
        </authorList>
    </citation>
    <scope>NUCLEOTIDE SEQUENCE [LARGE SCALE GENOMIC DNA]</scope>
    <source>
        <strain evidence="1 2">KA37</strain>
    </source>
</reference>
<protein>
    <recommendedName>
        <fullName evidence="3">Lipoprotein</fullName>
    </recommendedName>
</protein>
<dbReference type="RefSeq" id="WP_047002628.1">
    <property type="nucleotide sequence ID" value="NZ_LBHB01000001.1"/>
</dbReference>
<dbReference type="AlphaFoldDB" id="A0A0G9MWY0"/>
<organism evidence="1 2">
    <name type="scientific">Aurantiacibacter luteus</name>
    <dbReference type="NCBI Taxonomy" id="1581420"/>
    <lineage>
        <taxon>Bacteria</taxon>
        <taxon>Pseudomonadati</taxon>
        <taxon>Pseudomonadota</taxon>
        <taxon>Alphaproteobacteria</taxon>
        <taxon>Sphingomonadales</taxon>
        <taxon>Erythrobacteraceae</taxon>
        <taxon>Aurantiacibacter</taxon>
    </lineage>
</organism>
<dbReference type="STRING" id="1581420.AAW00_01735"/>
<gene>
    <name evidence="1" type="ORF">AAW00_01735</name>
</gene>
<dbReference type="EMBL" id="LBHB01000001">
    <property type="protein sequence ID" value="KLE35226.1"/>
    <property type="molecule type" value="Genomic_DNA"/>
</dbReference>
<evidence type="ECO:0000313" key="2">
    <source>
        <dbReference type="Proteomes" id="UP000053464"/>
    </source>
</evidence>
<dbReference type="OrthoDB" id="7409852at2"/>
<evidence type="ECO:0000313" key="1">
    <source>
        <dbReference type="EMBL" id="KLE35226.1"/>
    </source>
</evidence>
<comment type="caution">
    <text evidence="1">The sequence shown here is derived from an EMBL/GenBank/DDBJ whole genome shotgun (WGS) entry which is preliminary data.</text>
</comment>
<evidence type="ECO:0008006" key="3">
    <source>
        <dbReference type="Google" id="ProtNLM"/>
    </source>
</evidence>
<name>A0A0G9MWY0_9SPHN</name>
<accession>A0A0G9MWY0</accession>
<keyword evidence="2" id="KW-1185">Reference proteome</keyword>
<dbReference type="PROSITE" id="PS51257">
    <property type="entry name" value="PROKAR_LIPOPROTEIN"/>
    <property type="match status" value="1"/>
</dbReference>
<dbReference type="Proteomes" id="UP000053464">
    <property type="component" value="Unassembled WGS sequence"/>
</dbReference>
<sequence length="114" mass="11931">MTKTLFALPLFALVAACGEEPAPEPTPTVAPTPIATLAPADEALFTRLHAEACPDAEPVTQAVCRRAMGADTASCEYALGGDEYMRDSATLAIDESGENWMIQDAEAVCAQTAD</sequence>
<dbReference type="PATRIC" id="fig|1581420.6.peg.348"/>
<proteinExistence type="predicted"/>